<dbReference type="GeneID" id="102804925"/>
<proteinExistence type="inferred from homology"/>
<dbReference type="Gene3D" id="1.20.5.340">
    <property type="match status" value="1"/>
</dbReference>
<dbReference type="RefSeq" id="XP_006826003.1">
    <property type="nucleotide sequence ID" value="XM_006825940.1"/>
</dbReference>
<keyword evidence="2" id="KW-1185">Reference proteome</keyword>
<dbReference type="PANTHER" id="PTHR12902">
    <property type="entry name" value="WASP-1"/>
    <property type="match status" value="1"/>
</dbReference>
<name>A0ABM0N162_SACKO</name>
<comment type="similarity">
    <text evidence="1">Belongs to the SCAR/WAVE family.</text>
</comment>
<sequence>MPLIKRQVEPTHLSRGVVSDRITNELECVTNNTLAGVIRQLSSLGRHAEDIFGELYNEAHSLFERSNNLQSRIDKLSDKVTKLDSSVEEVSLQDINMRKAFKSSVLTDQQVVSRSSIPSAMNEIYNQCDKPPALNNLSKYRDDGKEGLKFYTDPTYFFELWCQDIKEQTEKIKREKKKKVCIDSPTSK</sequence>
<evidence type="ECO:0000313" key="3">
    <source>
        <dbReference type="RefSeq" id="XP_006826003.1"/>
    </source>
</evidence>
<gene>
    <name evidence="3" type="primary">LOC102804925</name>
</gene>
<dbReference type="InterPro" id="IPR028288">
    <property type="entry name" value="SCAR/WAVE_fam"/>
</dbReference>
<evidence type="ECO:0000256" key="1">
    <source>
        <dbReference type="ARBA" id="ARBA00006993"/>
    </source>
</evidence>
<protein>
    <submittedName>
        <fullName evidence="3">Wiskott-Aldrich syndrome protein family member 3-like</fullName>
    </submittedName>
</protein>
<dbReference type="PANTHER" id="PTHR12902:SF1">
    <property type="entry name" value="WISKOTT-ALDRICH SYNDROME PROTEIN FAMILY MEMBER"/>
    <property type="match status" value="1"/>
</dbReference>
<organism evidence="2 3">
    <name type="scientific">Saccoglossus kowalevskii</name>
    <name type="common">Acorn worm</name>
    <dbReference type="NCBI Taxonomy" id="10224"/>
    <lineage>
        <taxon>Eukaryota</taxon>
        <taxon>Metazoa</taxon>
        <taxon>Hemichordata</taxon>
        <taxon>Enteropneusta</taxon>
        <taxon>Harrimaniidae</taxon>
        <taxon>Saccoglossus</taxon>
    </lineage>
</organism>
<dbReference type="Proteomes" id="UP000694865">
    <property type="component" value="Unplaced"/>
</dbReference>
<reference evidence="3" key="1">
    <citation type="submission" date="2025-08" db="UniProtKB">
        <authorList>
            <consortium name="RefSeq"/>
        </authorList>
    </citation>
    <scope>IDENTIFICATION</scope>
    <source>
        <tissue evidence="3">Testes</tissue>
    </source>
</reference>
<evidence type="ECO:0000313" key="2">
    <source>
        <dbReference type="Proteomes" id="UP000694865"/>
    </source>
</evidence>
<dbReference type="Gene3D" id="6.10.280.150">
    <property type="match status" value="1"/>
</dbReference>
<accession>A0ABM0N162</accession>